<evidence type="ECO:0000313" key="1">
    <source>
        <dbReference type="EMBL" id="MBX26733.1"/>
    </source>
</evidence>
<reference evidence="1" key="1">
    <citation type="submission" date="2018-02" db="EMBL/GenBank/DDBJ databases">
        <title>Rhizophora mucronata_Transcriptome.</title>
        <authorList>
            <person name="Meera S.P."/>
            <person name="Sreeshan A."/>
            <person name="Augustine A."/>
        </authorList>
    </citation>
    <scope>NUCLEOTIDE SEQUENCE</scope>
    <source>
        <tissue evidence="1">Leaf</tissue>
    </source>
</reference>
<proteinExistence type="predicted"/>
<dbReference type="PANTHER" id="PTHR32278:SF111">
    <property type="entry name" value="F-BOX PROTEIN PP2-B12-RELATED"/>
    <property type="match status" value="1"/>
</dbReference>
<dbReference type="InterPro" id="IPR025886">
    <property type="entry name" value="PP2-like"/>
</dbReference>
<dbReference type="PANTHER" id="PTHR32278">
    <property type="entry name" value="F-BOX DOMAIN-CONTAINING PROTEIN"/>
    <property type="match status" value="1"/>
</dbReference>
<dbReference type="EMBL" id="GGEC01046249">
    <property type="protein sequence ID" value="MBX26733.1"/>
    <property type="molecule type" value="Transcribed_RNA"/>
</dbReference>
<dbReference type="AlphaFoldDB" id="A0A2P2M952"/>
<organism evidence="1">
    <name type="scientific">Rhizophora mucronata</name>
    <name type="common">Asiatic mangrove</name>
    <dbReference type="NCBI Taxonomy" id="61149"/>
    <lineage>
        <taxon>Eukaryota</taxon>
        <taxon>Viridiplantae</taxon>
        <taxon>Streptophyta</taxon>
        <taxon>Embryophyta</taxon>
        <taxon>Tracheophyta</taxon>
        <taxon>Spermatophyta</taxon>
        <taxon>Magnoliopsida</taxon>
        <taxon>eudicotyledons</taxon>
        <taxon>Gunneridae</taxon>
        <taxon>Pentapetalae</taxon>
        <taxon>rosids</taxon>
        <taxon>fabids</taxon>
        <taxon>Malpighiales</taxon>
        <taxon>Rhizophoraceae</taxon>
        <taxon>Rhizophora</taxon>
    </lineage>
</organism>
<sequence length="168" mass="19039">MARRFAEVAELIDVCWLEIRGKIKTQMLSPSTLYSAFLVFKLTTGAYGFDYSPAEVTMGLAGSESSARTVCLDIRREQRLWHLRKSRGIGCHVRRRILGWQSHIPVTETGGPYPRERGDGWLEIELGEFLNEEGENEELEMTVSEVKGGDWKCGLILHGIEIRPKEGK</sequence>
<dbReference type="Pfam" id="PF14299">
    <property type="entry name" value="PP2"/>
    <property type="match status" value="1"/>
</dbReference>
<name>A0A2P2M952_RHIMU</name>
<accession>A0A2P2M952</accession>
<protein>
    <submittedName>
        <fullName evidence="1">Putative F-box protein PP2-B12</fullName>
    </submittedName>
</protein>